<dbReference type="AlphaFoldDB" id="A0A0B6ZLB7"/>
<evidence type="ECO:0000256" key="5">
    <source>
        <dbReference type="ARBA" id="ARBA00023125"/>
    </source>
</evidence>
<comment type="function">
    <text evidence="8">Part of the SNAPc complex required for the transcription of both RNA polymerase II and III small-nuclear RNA genes. Binds to the proximal sequence element (PSE), a non-TATA-box basal promoter element common to these 2 types of genes. Recruits TBP and BRF2 to the U6 snRNA TATA box.</text>
</comment>
<evidence type="ECO:0000256" key="10">
    <source>
        <dbReference type="ARBA" id="ARBA00029606"/>
    </source>
</evidence>
<dbReference type="GO" id="GO:0019185">
    <property type="term" value="C:snRNA-activating protein complex"/>
    <property type="evidence" value="ECO:0007669"/>
    <property type="project" value="TreeGrafter"/>
</dbReference>
<name>A0A0B6ZLB7_9EUPU</name>
<dbReference type="GO" id="GO:0042795">
    <property type="term" value="P:snRNA transcription by RNA polymerase II"/>
    <property type="evidence" value="ECO:0007669"/>
    <property type="project" value="TreeGrafter"/>
</dbReference>
<accession>A0A0B6ZLB7</accession>
<keyword evidence="5" id="KW-0238">DNA-binding</keyword>
<sequence length="380" mass="43826">MDGKGASRRVPRSEPICPSDFLKSWSADVLEATQMEPSTESQILHNLASKMLVSEETVKELAEVCGKSTLYQGNEPKTKVAMLKMSEAPPDVDLECVKYQMEHKKRRQENDSLKIHISRHLKYNSLDDYLAVVIPNTALRQNTEEEFKVSQPNVVLTVQVTKCLMQGDISQMIREKETFLVLGHQKLTELRDKIRCSSDVVIPGEHSSMPDFDPDILPRAGDIYKSSYFFIENVFYNDMRIPENKDYSEPVILWASECTPKTFMTKANMAETSFFDLTIRLGHHYLFMHQGNCEHSVLFTDMRLFNASDLQDVRMYPLPYITRTRHRIVCQGCCKLSARWIVRDSPLIPTDPCYLCRLCFKTLLYTKQGMKISNFRAQHL</sequence>
<proteinExistence type="inferred from homology"/>
<protein>
    <recommendedName>
        <fullName evidence="3">snRNA-activating protein complex subunit 3</fullName>
    </recommendedName>
    <alternativeName>
        <fullName evidence="10">Small nuclear RNA-activating complex polypeptide 3</fullName>
    </alternativeName>
</protein>
<reference evidence="11" key="1">
    <citation type="submission" date="2014-12" db="EMBL/GenBank/DDBJ databases">
        <title>Insight into the proteome of Arion vulgaris.</title>
        <authorList>
            <person name="Aradska J."/>
            <person name="Bulat T."/>
            <person name="Smidak R."/>
            <person name="Sarate P."/>
            <person name="Gangsoo J."/>
            <person name="Sialana F."/>
            <person name="Bilban M."/>
            <person name="Lubec G."/>
        </authorList>
    </citation>
    <scope>NUCLEOTIDE SEQUENCE</scope>
    <source>
        <tissue evidence="11">Skin</tissue>
    </source>
</reference>
<dbReference type="GO" id="GO:0001006">
    <property type="term" value="F:RNA polymerase III type 3 promoter sequence-specific DNA binding"/>
    <property type="evidence" value="ECO:0007669"/>
    <property type="project" value="TreeGrafter"/>
</dbReference>
<comment type="similarity">
    <text evidence="2">Belongs to the SNAPC3/SRD2 family.</text>
</comment>
<evidence type="ECO:0000256" key="9">
    <source>
        <dbReference type="ARBA" id="ARBA00025958"/>
    </source>
</evidence>
<keyword evidence="4" id="KW-0805">Transcription regulation</keyword>
<evidence type="ECO:0000256" key="8">
    <source>
        <dbReference type="ARBA" id="ARBA00025193"/>
    </source>
</evidence>
<dbReference type="Pfam" id="PF12251">
    <property type="entry name" value="SNAPC3"/>
    <property type="match status" value="1"/>
</dbReference>
<keyword evidence="6" id="KW-0804">Transcription</keyword>
<evidence type="ECO:0000256" key="7">
    <source>
        <dbReference type="ARBA" id="ARBA00023242"/>
    </source>
</evidence>
<keyword evidence="7" id="KW-0539">Nucleus</keyword>
<dbReference type="GO" id="GO:0001046">
    <property type="term" value="F:core promoter sequence-specific DNA binding"/>
    <property type="evidence" value="ECO:0007669"/>
    <property type="project" value="TreeGrafter"/>
</dbReference>
<dbReference type="GO" id="GO:0000978">
    <property type="term" value="F:RNA polymerase II cis-regulatory region sequence-specific DNA binding"/>
    <property type="evidence" value="ECO:0007669"/>
    <property type="project" value="TreeGrafter"/>
</dbReference>
<evidence type="ECO:0000256" key="2">
    <source>
        <dbReference type="ARBA" id="ARBA00010410"/>
    </source>
</evidence>
<dbReference type="PANTHER" id="PTHR13421">
    <property type="entry name" value="SNRNA-ACTIVATING PROTEIN COMPLEX SUBUNIT 3"/>
    <property type="match status" value="1"/>
</dbReference>
<dbReference type="GO" id="GO:0005634">
    <property type="term" value="C:nucleus"/>
    <property type="evidence" value="ECO:0007669"/>
    <property type="project" value="UniProtKB-SubCell"/>
</dbReference>
<evidence type="ECO:0000256" key="3">
    <source>
        <dbReference type="ARBA" id="ARBA00013634"/>
    </source>
</evidence>
<evidence type="ECO:0000256" key="1">
    <source>
        <dbReference type="ARBA" id="ARBA00004123"/>
    </source>
</evidence>
<dbReference type="EMBL" id="HACG01022559">
    <property type="protein sequence ID" value="CEK69424.1"/>
    <property type="molecule type" value="Transcribed_RNA"/>
</dbReference>
<organism evidence="11">
    <name type="scientific">Arion vulgaris</name>
    <dbReference type="NCBI Taxonomy" id="1028688"/>
    <lineage>
        <taxon>Eukaryota</taxon>
        <taxon>Metazoa</taxon>
        <taxon>Spiralia</taxon>
        <taxon>Lophotrochozoa</taxon>
        <taxon>Mollusca</taxon>
        <taxon>Gastropoda</taxon>
        <taxon>Heterobranchia</taxon>
        <taxon>Euthyneura</taxon>
        <taxon>Panpulmonata</taxon>
        <taxon>Eupulmonata</taxon>
        <taxon>Stylommatophora</taxon>
        <taxon>Helicina</taxon>
        <taxon>Arionoidea</taxon>
        <taxon>Arionidae</taxon>
        <taxon>Arion</taxon>
    </lineage>
</organism>
<evidence type="ECO:0000313" key="11">
    <source>
        <dbReference type="EMBL" id="CEK69424.1"/>
    </source>
</evidence>
<evidence type="ECO:0000256" key="4">
    <source>
        <dbReference type="ARBA" id="ARBA00023015"/>
    </source>
</evidence>
<dbReference type="GO" id="GO:0003681">
    <property type="term" value="F:bent DNA binding"/>
    <property type="evidence" value="ECO:0007669"/>
    <property type="project" value="TreeGrafter"/>
</dbReference>
<dbReference type="PANTHER" id="PTHR13421:SF16">
    <property type="entry name" value="SNRNA-ACTIVATING PROTEIN COMPLEX SUBUNIT 3"/>
    <property type="match status" value="1"/>
</dbReference>
<comment type="subcellular location">
    <subcellularLocation>
        <location evidence="1">Nucleus</location>
    </subcellularLocation>
</comment>
<evidence type="ECO:0000256" key="6">
    <source>
        <dbReference type="ARBA" id="ARBA00023163"/>
    </source>
</evidence>
<dbReference type="GO" id="GO:0042796">
    <property type="term" value="P:snRNA transcription by RNA polymerase III"/>
    <property type="evidence" value="ECO:0007669"/>
    <property type="project" value="TreeGrafter"/>
</dbReference>
<gene>
    <name evidence="11" type="primary">ORF70187</name>
</gene>
<comment type="subunit">
    <text evidence="9">Part of the SNAPc complex composed of 5 subunits: SNAPC1, SNAPC2, SNAPC3, SNAPC4 and SNAPC5. SNAPC3 interacts with SNAPC1.</text>
</comment>
<dbReference type="InterPro" id="IPR022042">
    <property type="entry name" value="snRNA-activating_su3"/>
</dbReference>